<feature type="region of interest" description="Disordered" evidence="1">
    <location>
        <begin position="673"/>
        <end position="739"/>
    </location>
</feature>
<gene>
    <name evidence="2" type="ORF">QBC38DRAFT_450440</name>
</gene>
<reference evidence="2" key="2">
    <citation type="submission" date="2023-05" db="EMBL/GenBank/DDBJ databases">
        <authorList>
            <consortium name="Lawrence Berkeley National Laboratory"/>
            <person name="Steindorff A."/>
            <person name="Hensen N."/>
            <person name="Bonometti L."/>
            <person name="Westerberg I."/>
            <person name="Brannstrom I.O."/>
            <person name="Guillou S."/>
            <person name="Cros-Aarteil S."/>
            <person name="Calhoun S."/>
            <person name="Haridas S."/>
            <person name="Kuo A."/>
            <person name="Mondo S."/>
            <person name="Pangilinan J."/>
            <person name="Riley R."/>
            <person name="Labutti K."/>
            <person name="Andreopoulos B."/>
            <person name="Lipzen A."/>
            <person name="Chen C."/>
            <person name="Yanf M."/>
            <person name="Daum C."/>
            <person name="Ng V."/>
            <person name="Clum A."/>
            <person name="Ohm R."/>
            <person name="Martin F."/>
            <person name="Silar P."/>
            <person name="Natvig D."/>
            <person name="Lalanne C."/>
            <person name="Gautier V."/>
            <person name="Ament-Velasquez S.L."/>
            <person name="Kruys A."/>
            <person name="Hutchinson M.I."/>
            <person name="Powell A.J."/>
            <person name="Barry K."/>
            <person name="Miller A.N."/>
            <person name="Grigoriev I.V."/>
            <person name="Debuchy R."/>
            <person name="Gladieux P."/>
            <person name="Thoren M.H."/>
            <person name="Johannesson H."/>
        </authorList>
    </citation>
    <scope>NUCLEOTIDE SEQUENCE</scope>
    <source>
        <strain evidence="2">CBS 990.96</strain>
    </source>
</reference>
<proteinExistence type="predicted"/>
<comment type="caution">
    <text evidence="2">The sequence shown here is derived from an EMBL/GenBank/DDBJ whole genome shotgun (WGS) entry which is preliminary data.</text>
</comment>
<accession>A0AAN7H8U5</accession>
<dbReference type="Proteomes" id="UP001301958">
    <property type="component" value="Unassembled WGS sequence"/>
</dbReference>
<organism evidence="2 3">
    <name type="scientific">Podospora fimiseda</name>
    <dbReference type="NCBI Taxonomy" id="252190"/>
    <lineage>
        <taxon>Eukaryota</taxon>
        <taxon>Fungi</taxon>
        <taxon>Dikarya</taxon>
        <taxon>Ascomycota</taxon>
        <taxon>Pezizomycotina</taxon>
        <taxon>Sordariomycetes</taxon>
        <taxon>Sordariomycetidae</taxon>
        <taxon>Sordariales</taxon>
        <taxon>Podosporaceae</taxon>
        <taxon>Podospora</taxon>
    </lineage>
</organism>
<feature type="compositionally biased region" description="Basic and acidic residues" evidence="1">
    <location>
        <begin position="325"/>
        <end position="341"/>
    </location>
</feature>
<feature type="region of interest" description="Disordered" evidence="1">
    <location>
        <begin position="554"/>
        <end position="598"/>
    </location>
</feature>
<sequence length="739" mass="79621">MAPLQPYRTATTTRRSARSGYPQEQDDFEGLPVRQWRRQWVSVAMTPPKEKNDDDDLWADDPSHGMPKESHLLAPYMQELLKAARSINYGKRPAPDDDEDDFDSYVDKKEEEEEQQEEEGFMIQTWKQLPRTTESQTISHLAKRHKNTVTLSSKPGLPHISGPTITRATVRRIDAAGNPYEQTITLHQGQKVDGEIISTTIVPAPVPKAQDLELATQQPTPNRRKPPPPKRKPKGPGRGRKKKVTLAVPVPATRSQQQATGADGVKIEGESEDMSKLEDIEDSMMQDSEMADNSALQSDDDDDDDTGDQDDDTEGQDGPGNGVAEHSRSKSEVTDFIKEQSQDQDMLDLEPAEVVHPSSVEEPDDVVSPYGAGVRRGSSGEEELTIPKPRFQAPLGLSPFGPFGSPRVEGSPLKHVMTHSPTDGGSPSMDSPNVGMEATTMVAESYTSAGMHMDVDSAEAAVSEFIKMEQFEGEPVTAEAATESNGDATTTHAATAEIQMTEATAPAVPVQNEERKTEKEADGADSSVPAGVPQIQVDELETLNFDYALDAPSGVKIKQEEGEEDDDGPNLLGSLEAELDRQESLSNATGSRADTPKHEAVAPVVAEGHVAQPLASSFELDMAYVSQPFEEENKEGEDNDVEMGFNSGFDAGFDASVVTPDIGFASGITPDVGFSAVVTPDVGSNAGGADDSVTKPEDESNEDVVAKDDDDDEVGGGENQEKTTGAAETTTKTQTTKSS</sequence>
<feature type="region of interest" description="Disordered" evidence="1">
    <location>
        <begin position="473"/>
        <end position="533"/>
    </location>
</feature>
<feature type="compositionally biased region" description="Acidic residues" evidence="1">
    <location>
        <begin position="298"/>
        <end position="315"/>
    </location>
</feature>
<feature type="region of interest" description="Disordered" evidence="1">
    <location>
        <begin position="44"/>
        <end position="69"/>
    </location>
</feature>
<name>A0AAN7H8U5_9PEZI</name>
<feature type="compositionally biased region" description="Polar residues" evidence="1">
    <location>
        <begin position="482"/>
        <end position="493"/>
    </location>
</feature>
<dbReference type="EMBL" id="MU865288">
    <property type="protein sequence ID" value="KAK4232355.1"/>
    <property type="molecule type" value="Genomic_DNA"/>
</dbReference>
<feature type="compositionally biased region" description="Basic and acidic residues" evidence="1">
    <location>
        <begin position="512"/>
        <end position="522"/>
    </location>
</feature>
<feature type="region of interest" description="Disordered" evidence="1">
    <location>
        <begin position="203"/>
        <end position="433"/>
    </location>
</feature>
<feature type="compositionally biased region" description="Polar residues" evidence="1">
    <location>
        <begin position="125"/>
        <end position="139"/>
    </location>
</feature>
<feature type="compositionally biased region" description="Basic residues" evidence="1">
    <location>
        <begin position="222"/>
        <end position="244"/>
    </location>
</feature>
<feature type="region of interest" description="Disordered" evidence="1">
    <location>
        <begin position="1"/>
        <end position="30"/>
    </location>
</feature>
<evidence type="ECO:0000313" key="2">
    <source>
        <dbReference type="EMBL" id="KAK4232355.1"/>
    </source>
</evidence>
<feature type="compositionally biased region" description="Acidic residues" evidence="1">
    <location>
        <begin position="96"/>
        <end position="120"/>
    </location>
</feature>
<feature type="compositionally biased region" description="Polar residues" evidence="1">
    <location>
        <begin position="419"/>
        <end position="431"/>
    </location>
</feature>
<feature type="compositionally biased region" description="Basic and acidic residues" evidence="1">
    <location>
        <begin position="265"/>
        <end position="278"/>
    </location>
</feature>
<keyword evidence="3" id="KW-1185">Reference proteome</keyword>
<evidence type="ECO:0000256" key="1">
    <source>
        <dbReference type="SAM" id="MobiDB-lite"/>
    </source>
</evidence>
<evidence type="ECO:0000313" key="3">
    <source>
        <dbReference type="Proteomes" id="UP001301958"/>
    </source>
</evidence>
<evidence type="ECO:0008006" key="4">
    <source>
        <dbReference type="Google" id="ProtNLM"/>
    </source>
</evidence>
<feature type="region of interest" description="Disordered" evidence="1">
    <location>
        <begin position="87"/>
        <end position="165"/>
    </location>
</feature>
<protein>
    <recommendedName>
        <fullName evidence="4">LYR family protein</fullName>
    </recommendedName>
</protein>
<feature type="compositionally biased region" description="Low complexity" evidence="1">
    <location>
        <begin position="722"/>
        <end position="739"/>
    </location>
</feature>
<reference evidence="2" key="1">
    <citation type="journal article" date="2023" name="Mol. Phylogenet. Evol.">
        <title>Genome-scale phylogeny and comparative genomics of the fungal order Sordariales.</title>
        <authorList>
            <person name="Hensen N."/>
            <person name="Bonometti L."/>
            <person name="Westerberg I."/>
            <person name="Brannstrom I.O."/>
            <person name="Guillou S."/>
            <person name="Cros-Aarteil S."/>
            <person name="Calhoun S."/>
            <person name="Haridas S."/>
            <person name="Kuo A."/>
            <person name="Mondo S."/>
            <person name="Pangilinan J."/>
            <person name="Riley R."/>
            <person name="LaButti K."/>
            <person name="Andreopoulos B."/>
            <person name="Lipzen A."/>
            <person name="Chen C."/>
            <person name="Yan M."/>
            <person name="Daum C."/>
            <person name="Ng V."/>
            <person name="Clum A."/>
            <person name="Steindorff A."/>
            <person name="Ohm R.A."/>
            <person name="Martin F."/>
            <person name="Silar P."/>
            <person name="Natvig D.O."/>
            <person name="Lalanne C."/>
            <person name="Gautier V."/>
            <person name="Ament-Velasquez S.L."/>
            <person name="Kruys A."/>
            <person name="Hutchinson M.I."/>
            <person name="Powell A.J."/>
            <person name="Barry K."/>
            <person name="Miller A.N."/>
            <person name="Grigoriev I.V."/>
            <person name="Debuchy R."/>
            <person name="Gladieux P."/>
            <person name="Hiltunen Thoren M."/>
            <person name="Johannesson H."/>
        </authorList>
    </citation>
    <scope>NUCLEOTIDE SEQUENCE</scope>
    <source>
        <strain evidence="2">CBS 990.96</strain>
    </source>
</reference>
<dbReference type="AlphaFoldDB" id="A0AAN7H8U5"/>